<feature type="compositionally biased region" description="Basic and acidic residues" evidence="1">
    <location>
        <begin position="335"/>
        <end position="345"/>
    </location>
</feature>
<dbReference type="InterPro" id="IPR001005">
    <property type="entry name" value="SANT/Myb"/>
</dbReference>
<accession>A0A913ZS67</accession>
<feature type="compositionally biased region" description="Basic and acidic residues" evidence="1">
    <location>
        <begin position="578"/>
        <end position="591"/>
    </location>
</feature>
<feature type="compositionally biased region" description="Polar residues" evidence="1">
    <location>
        <begin position="752"/>
        <end position="766"/>
    </location>
</feature>
<dbReference type="AlphaFoldDB" id="A0A913ZS67"/>
<feature type="region of interest" description="Disordered" evidence="1">
    <location>
        <begin position="1"/>
        <end position="349"/>
    </location>
</feature>
<dbReference type="InterPro" id="IPR009057">
    <property type="entry name" value="Homeodomain-like_sf"/>
</dbReference>
<name>A0A913ZS67_PATMI</name>
<dbReference type="OMA" id="FPRTIMT"/>
<feature type="compositionally biased region" description="Basic and acidic residues" evidence="1">
    <location>
        <begin position="97"/>
        <end position="118"/>
    </location>
</feature>
<feature type="compositionally biased region" description="Pro residues" evidence="1">
    <location>
        <begin position="839"/>
        <end position="849"/>
    </location>
</feature>
<feature type="region of interest" description="Disordered" evidence="1">
    <location>
        <begin position="704"/>
        <end position="857"/>
    </location>
</feature>
<feature type="compositionally biased region" description="Polar residues" evidence="1">
    <location>
        <begin position="245"/>
        <end position="254"/>
    </location>
</feature>
<feature type="region of interest" description="Disordered" evidence="1">
    <location>
        <begin position="888"/>
        <end position="908"/>
    </location>
</feature>
<feature type="compositionally biased region" description="Polar residues" evidence="1">
    <location>
        <begin position="48"/>
        <end position="61"/>
    </location>
</feature>
<sequence length="1129" mass="124014">MRRAKIRPSINLSAASRRSVPTPAAKAKDPSPSTPKGAGPKPGLRSASKPTTPQPSESQPVINKDVPKGSHAQQHQENQLKKQQEESDQVKQVQSVKEQELQKRHDQEEQHQQDERLPPDSTPSVDLSPSTPIQPVPVPPAKPQPASPSKPAPESPTKTSSTVRRKRIMAIPNLGQPRVRTGPSQPGKALARAAKATTPEKEVEVERGGARGKVGGVDGVRQEAGEGEMGPPLQPPPIQRLTAASAPSTQTPNKAPNRATPTHHDAPSQPQTVPPKTNSTPTAMTTPRRPSLARSDSTTDKHPQGSENVYEKRLRELKDRMKSETPSRRRRHYVKEKVQPPERSKMTMSDLIYFNPKTSPMKNTAVSKEKKFPRTIMTEHVVSANNSVNNSAHNSENEDDEEEKEDDVDPFAPQVKIGPDGSIILDNTSLVKDASPAKTLHLSDDDVIQEDSSNTTYASFRNRTYTRAWNEKDTAKFYRALSAVGTDFSMINAMFPKRTRQQIKNKFKREERHNRHLLDKAIRERQHFDMSLFNKEPSSDSELENRVKKKKSKEKGGSKPTAKGKRKERGKRKGKAKRSMDKDDNTDKDSDVESIDVEVGAKDAGEDGSKDAAAEEAEGGTAEDGAARQSGGSEDEIDMETILSQPTRSGRQPKMKVNFSAKEPEKRRRGSYRKSSTEDQDYASRRMERLNREREIVLARKEAARRNFPPYTPGGLLPSPSSYPWNPSTRDASPAGVRQVNSSPYNAGCSRASPSPGSRGISTITTPMGRFIVSVPQQPPSPRPVGSPSPEVAPSPGGTAKKAQRTHIFVISSPDGTQSVIHVPLKPDPASQDASQPQSPTPSQNPPTSGPTFRNPMTTPQIVVRTLRQNPQQTPTVMRQVVLPSAQGHVTQSPTNQSGDQTPNAAMLGSPLDYVTAQNQRVMFERSPQQHYHIGKRGSTEPLTLQSPGTNKVIVVAPHANLQSTSSATPNILTSYSENLENSESHEPCISPRVVAQHQHHSAEETVYHHEHNLTPESNQKVSHTTSDMDTDWLLRDETVGHEVDIPTSDFVEEEAFIPPSANVGHSPLMRNGADQEVMGHVTDEHLTAQDIFDQMTYEAGVDGDVGANMEVALKEEIITQIASEMEVE</sequence>
<dbReference type="Pfam" id="PF15963">
    <property type="entry name" value="Myb_DNA-bind_7"/>
    <property type="match status" value="1"/>
</dbReference>
<dbReference type="GO" id="GO:0000126">
    <property type="term" value="C:transcription factor TFIIIB complex"/>
    <property type="evidence" value="ECO:0007669"/>
    <property type="project" value="TreeGrafter"/>
</dbReference>
<feature type="compositionally biased region" description="Basic and acidic residues" evidence="1">
    <location>
        <begin position="599"/>
        <end position="613"/>
    </location>
</feature>
<dbReference type="PANTHER" id="PTHR22929:SF0">
    <property type="entry name" value="TRANSCRIPTION FACTOR TFIIIB COMPONENT B'' HOMOLOG"/>
    <property type="match status" value="1"/>
</dbReference>
<feature type="compositionally biased region" description="Acidic residues" evidence="1">
    <location>
        <begin position="397"/>
        <end position="408"/>
    </location>
</feature>
<feature type="compositionally biased region" description="Low complexity" evidence="1">
    <location>
        <begin position="713"/>
        <end position="724"/>
    </location>
</feature>
<evidence type="ECO:0000313" key="3">
    <source>
        <dbReference type="EnsemblMetazoa" id="XP_038054020.1"/>
    </source>
</evidence>
<feature type="region of interest" description="Disordered" evidence="1">
    <location>
        <begin position="382"/>
        <end position="408"/>
    </location>
</feature>
<feature type="compositionally biased region" description="Pro residues" evidence="1">
    <location>
        <begin position="777"/>
        <end position="793"/>
    </location>
</feature>
<dbReference type="OrthoDB" id="272624at2759"/>
<dbReference type="Proteomes" id="UP000887568">
    <property type="component" value="Unplaced"/>
</dbReference>
<feature type="compositionally biased region" description="Polar residues" evidence="1">
    <location>
        <begin position="888"/>
        <end position="904"/>
    </location>
</feature>
<dbReference type="CDD" id="cd00167">
    <property type="entry name" value="SANT"/>
    <property type="match status" value="1"/>
</dbReference>
<keyword evidence="4" id="KW-1185">Reference proteome</keyword>
<dbReference type="GO" id="GO:0070898">
    <property type="term" value="P:RNA polymerase III preinitiation complex assembly"/>
    <property type="evidence" value="ECO:0007669"/>
    <property type="project" value="TreeGrafter"/>
</dbReference>
<feature type="compositionally biased region" description="Basic and acidic residues" evidence="1">
    <location>
        <begin position="78"/>
        <end position="89"/>
    </location>
</feature>
<dbReference type="Gene3D" id="1.10.10.60">
    <property type="entry name" value="Homeodomain-like"/>
    <property type="match status" value="1"/>
</dbReference>
<dbReference type="GeneID" id="119726440"/>
<feature type="compositionally biased region" description="Low complexity" evidence="1">
    <location>
        <begin position="382"/>
        <end position="394"/>
    </location>
</feature>
<dbReference type="EnsemblMetazoa" id="XM_038198092.1">
    <property type="protein sequence ID" value="XP_038054020.1"/>
    <property type="gene ID" value="LOC119726440"/>
</dbReference>
<reference evidence="3" key="1">
    <citation type="submission" date="2022-11" db="UniProtKB">
        <authorList>
            <consortium name="EnsemblMetazoa"/>
        </authorList>
    </citation>
    <scope>IDENTIFICATION</scope>
</reference>
<feature type="domain" description="Myb-like" evidence="2">
    <location>
        <begin position="465"/>
        <end position="513"/>
    </location>
</feature>
<organism evidence="3 4">
    <name type="scientific">Patiria miniata</name>
    <name type="common">Bat star</name>
    <name type="synonym">Asterina miniata</name>
    <dbReference type="NCBI Taxonomy" id="46514"/>
    <lineage>
        <taxon>Eukaryota</taxon>
        <taxon>Metazoa</taxon>
        <taxon>Echinodermata</taxon>
        <taxon>Eleutherozoa</taxon>
        <taxon>Asterozoa</taxon>
        <taxon>Asteroidea</taxon>
        <taxon>Valvatacea</taxon>
        <taxon>Valvatida</taxon>
        <taxon>Asterinidae</taxon>
        <taxon>Patiria</taxon>
    </lineage>
</organism>
<feature type="compositionally biased region" description="Basic and acidic residues" evidence="1">
    <location>
        <begin position="682"/>
        <end position="692"/>
    </location>
</feature>
<feature type="compositionally biased region" description="Polar residues" evidence="1">
    <location>
        <begin position="268"/>
        <end position="285"/>
    </location>
</feature>
<protein>
    <recommendedName>
        <fullName evidence="2">Myb-like domain-containing protein</fullName>
    </recommendedName>
</protein>
<feature type="region of interest" description="Disordered" evidence="1">
    <location>
        <begin position="530"/>
        <end position="692"/>
    </location>
</feature>
<dbReference type="SMART" id="SM00717">
    <property type="entry name" value="SANT"/>
    <property type="match status" value="1"/>
</dbReference>
<feature type="compositionally biased region" description="Basic and acidic residues" evidence="1">
    <location>
        <begin position="198"/>
        <end position="209"/>
    </location>
</feature>
<dbReference type="InterPro" id="IPR039467">
    <property type="entry name" value="TFIIIB_B''_Myb"/>
</dbReference>
<feature type="compositionally biased region" description="Pro residues" evidence="1">
    <location>
        <begin position="132"/>
        <end position="154"/>
    </location>
</feature>
<dbReference type="PANTHER" id="PTHR22929">
    <property type="entry name" value="RNA POLYMERASE III TRANSCRIPTION INITIATION FACTOR B"/>
    <property type="match status" value="1"/>
</dbReference>
<dbReference type="RefSeq" id="XP_038054020.1">
    <property type="nucleotide sequence ID" value="XM_038198092.1"/>
</dbReference>
<evidence type="ECO:0000256" key="1">
    <source>
        <dbReference type="SAM" id="MobiDB-lite"/>
    </source>
</evidence>
<feature type="compositionally biased region" description="Low complexity" evidence="1">
    <location>
        <begin position="828"/>
        <end position="838"/>
    </location>
</feature>
<feature type="compositionally biased region" description="Basic and acidic residues" evidence="1">
    <location>
        <begin position="297"/>
        <end position="327"/>
    </location>
</feature>
<feature type="compositionally biased region" description="Basic residues" evidence="1">
    <location>
        <begin position="562"/>
        <end position="577"/>
    </location>
</feature>
<proteinExistence type="predicted"/>
<dbReference type="GO" id="GO:0001156">
    <property type="term" value="F:TFIIIC-class transcription factor complex binding"/>
    <property type="evidence" value="ECO:0007669"/>
    <property type="project" value="TreeGrafter"/>
</dbReference>
<evidence type="ECO:0000313" key="4">
    <source>
        <dbReference type="Proteomes" id="UP000887568"/>
    </source>
</evidence>
<dbReference type="SUPFAM" id="SSF46689">
    <property type="entry name" value="Homeodomain-like"/>
    <property type="match status" value="1"/>
</dbReference>
<evidence type="ECO:0000259" key="2">
    <source>
        <dbReference type="SMART" id="SM00717"/>
    </source>
</evidence>